<proteinExistence type="predicted"/>
<dbReference type="EMBL" id="PNCI01000003">
    <property type="protein sequence ID" value="TMP32600.1"/>
    <property type="molecule type" value="Genomic_DNA"/>
</dbReference>
<dbReference type="AlphaFoldDB" id="A0A5S3WT38"/>
<dbReference type="RefSeq" id="WP_138550916.1">
    <property type="nucleotide sequence ID" value="NZ_PNCH01000015.1"/>
</dbReference>
<evidence type="ECO:0000313" key="2">
    <source>
        <dbReference type="Proteomes" id="UP000310249"/>
    </source>
</evidence>
<organism evidence="1 2">
    <name type="scientific">Pseudoalteromonas rubra</name>
    <dbReference type="NCBI Taxonomy" id="43658"/>
    <lineage>
        <taxon>Bacteria</taxon>
        <taxon>Pseudomonadati</taxon>
        <taxon>Pseudomonadota</taxon>
        <taxon>Gammaproteobacteria</taxon>
        <taxon>Alteromonadales</taxon>
        <taxon>Pseudoalteromonadaceae</taxon>
        <taxon>Pseudoalteromonas</taxon>
    </lineage>
</organism>
<gene>
    <name evidence="1" type="ORF">CWB99_01635</name>
</gene>
<accession>A0A5S3WT38</accession>
<name>A0A5S3WT38_9GAMM</name>
<evidence type="ECO:0000313" key="1">
    <source>
        <dbReference type="EMBL" id="TMP32600.1"/>
    </source>
</evidence>
<sequence length="63" mass="7162">MGQKMAFGELPGSLPVIRRLQLPLRDTLKLFLLCACPSFDGDELNGYQLDRTQVNHHLVQTHE</sequence>
<comment type="caution">
    <text evidence="1">The sequence shown here is derived from an EMBL/GenBank/DDBJ whole genome shotgun (WGS) entry which is preliminary data.</text>
</comment>
<reference evidence="1 2" key="1">
    <citation type="submission" date="2018-01" db="EMBL/GenBank/DDBJ databases">
        <authorList>
            <person name="Paulsen S."/>
            <person name="Gram L.K."/>
        </authorList>
    </citation>
    <scope>NUCLEOTIDE SEQUENCE [LARGE SCALE GENOMIC DNA]</scope>
    <source>
        <strain evidence="1 2">S2676</strain>
    </source>
</reference>
<reference evidence="2" key="2">
    <citation type="submission" date="2019-06" db="EMBL/GenBank/DDBJ databases">
        <title>Co-occurence of chitin degradation, pigmentation and bioactivity in marine Pseudoalteromonas.</title>
        <authorList>
            <person name="Sonnenschein E.C."/>
            <person name="Bech P.K."/>
        </authorList>
    </citation>
    <scope>NUCLEOTIDE SEQUENCE [LARGE SCALE GENOMIC DNA]</scope>
    <source>
        <strain evidence="2">S2676</strain>
    </source>
</reference>
<dbReference type="Proteomes" id="UP000310249">
    <property type="component" value="Unassembled WGS sequence"/>
</dbReference>
<protein>
    <submittedName>
        <fullName evidence="1">Uncharacterized protein</fullName>
    </submittedName>
</protein>